<evidence type="ECO:0000256" key="3">
    <source>
        <dbReference type="ARBA" id="ARBA00022801"/>
    </source>
</evidence>
<dbReference type="Proteomes" id="UP001153069">
    <property type="component" value="Unassembled WGS sequence"/>
</dbReference>
<dbReference type="GO" id="GO:0006742">
    <property type="term" value="P:NADP+ catabolic process"/>
    <property type="evidence" value="ECO:0007669"/>
    <property type="project" value="TreeGrafter"/>
</dbReference>
<proteinExistence type="predicted"/>
<evidence type="ECO:0000256" key="1">
    <source>
        <dbReference type="ARBA" id="ARBA00001946"/>
    </source>
</evidence>
<reference evidence="6" key="1">
    <citation type="submission" date="2020-06" db="EMBL/GenBank/DDBJ databases">
        <authorList>
            <consortium name="Plant Systems Biology data submission"/>
        </authorList>
    </citation>
    <scope>NUCLEOTIDE SEQUENCE</scope>
    <source>
        <strain evidence="6">D6</strain>
    </source>
</reference>
<dbReference type="InterPro" id="IPR050241">
    <property type="entry name" value="NAD-cap_RNA_hydrolase_NudC"/>
</dbReference>
<name>A0A9N8DDC2_9STRA</name>
<dbReference type="GO" id="GO:0019677">
    <property type="term" value="P:NAD+ catabolic process"/>
    <property type="evidence" value="ECO:0007669"/>
    <property type="project" value="TreeGrafter"/>
</dbReference>
<evidence type="ECO:0000313" key="6">
    <source>
        <dbReference type="EMBL" id="CAB9500707.1"/>
    </source>
</evidence>
<dbReference type="GO" id="GO:0005777">
    <property type="term" value="C:peroxisome"/>
    <property type="evidence" value="ECO:0007669"/>
    <property type="project" value="TreeGrafter"/>
</dbReference>
<dbReference type="PANTHER" id="PTHR42904:SF1">
    <property type="entry name" value="NUCLEOSIDE DIPHOSPHATE-LINKED MOIETY X MOTIF 17"/>
    <property type="match status" value="1"/>
</dbReference>
<evidence type="ECO:0000256" key="4">
    <source>
        <dbReference type="ARBA" id="ARBA00022842"/>
    </source>
</evidence>
<dbReference type="EMBL" id="CAICTM010000089">
    <property type="protein sequence ID" value="CAB9500707.1"/>
    <property type="molecule type" value="Genomic_DNA"/>
</dbReference>
<dbReference type="AlphaFoldDB" id="A0A9N8DDC2"/>
<keyword evidence="4" id="KW-0460">Magnesium</keyword>
<comment type="cofactor">
    <cofactor evidence="1">
        <name>Mg(2+)</name>
        <dbReference type="ChEBI" id="CHEBI:18420"/>
    </cofactor>
</comment>
<dbReference type="PROSITE" id="PS51462">
    <property type="entry name" value="NUDIX"/>
    <property type="match status" value="1"/>
</dbReference>
<evidence type="ECO:0000313" key="7">
    <source>
        <dbReference type="Proteomes" id="UP001153069"/>
    </source>
</evidence>
<dbReference type="Pfam" id="PF00293">
    <property type="entry name" value="NUDIX"/>
    <property type="match status" value="1"/>
</dbReference>
<dbReference type="Gene3D" id="3.90.79.10">
    <property type="entry name" value="Nucleoside Triphosphate Pyrophosphohydrolase"/>
    <property type="match status" value="1"/>
</dbReference>
<evidence type="ECO:0000256" key="2">
    <source>
        <dbReference type="ARBA" id="ARBA00022723"/>
    </source>
</evidence>
<comment type="caution">
    <text evidence="6">The sequence shown here is derived from an EMBL/GenBank/DDBJ whole genome shotgun (WGS) entry which is preliminary data.</text>
</comment>
<dbReference type="SUPFAM" id="SSF55811">
    <property type="entry name" value="Nudix"/>
    <property type="match status" value="1"/>
</dbReference>
<organism evidence="6 7">
    <name type="scientific">Seminavis robusta</name>
    <dbReference type="NCBI Taxonomy" id="568900"/>
    <lineage>
        <taxon>Eukaryota</taxon>
        <taxon>Sar</taxon>
        <taxon>Stramenopiles</taxon>
        <taxon>Ochrophyta</taxon>
        <taxon>Bacillariophyta</taxon>
        <taxon>Bacillariophyceae</taxon>
        <taxon>Bacillariophycidae</taxon>
        <taxon>Naviculales</taxon>
        <taxon>Naviculaceae</taxon>
        <taxon>Seminavis</taxon>
    </lineage>
</organism>
<dbReference type="GO" id="GO:0046872">
    <property type="term" value="F:metal ion binding"/>
    <property type="evidence" value="ECO:0007669"/>
    <property type="project" value="UniProtKB-KW"/>
</dbReference>
<dbReference type="InterPro" id="IPR000086">
    <property type="entry name" value="NUDIX_hydrolase_dom"/>
</dbReference>
<dbReference type="GO" id="GO:0035529">
    <property type="term" value="F:NADH pyrophosphatase activity"/>
    <property type="evidence" value="ECO:0007669"/>
    <property type="project" value="TreeGrafter"/>
</dbReference>
<accession>A0A9N8DDC2</accession>
<dbReference type="GO" id="GO:0005829">
    <property type="term" value="C:cytosol"/>
    <property type="evidence" value="ECO:0007669"/>
    <property type="project" value="TreeGrafter"/>
</dbReference>
<protein>
    <submittedName>
        <fullName evidence="6">Nudix (Nucleoside diphosphate linked moiety X)-type motif 17</fullName>
    </submittedName>
</protein>
<dbReference type="InterPro" id="IPR015797">
    <property type="entry name" value="NUDIX_hydrolase-like_dom_sf"/>
</dbReference>
<keyword evidence="3" id="KW-0378">Hydrolase</keyword>
<evidence type="ECO:0000259" key="5">
    <source>
        <dbReference type="PROSITE" id="PS51462"/>
    </source>
</evidence>
<keyword evidence="7" id="KW-1185">Reference proteome</keyword>
<dbReference type="OrthoDB" id="447842at2759"/>
<sequence length="370" mass="40866">MLSRVWIRAVAEANHVEPCIFGKSMFDSLRDSLVVAEGEESTPGASTKHYDRQMVSFWEDLEDSYRVILERPGSSSHQHPSSSTIPMGRARPFPSLGATACPTTVKPLIKNSKKPHPALAVVGLILDPTGQYILLTRRPSYMRVFPGAWVLPGGGFDAGTDFSLEDALRREVLEETGLTIHQTSIPVCIWESVYPTDPNHPDPIKAHHLVVFLQGFASSRTTINPQSPPLSLTLQATEVETALWLSVADFKMVRQKMKNTKDDRDKPLPAVPVIHAKETKDTTTTKTELMSLDTLVGIYPQPDTTCDGNTEQLQQHFCGIAQGSLFALEELLLQRNRNKDGFFEEGQSSVVWSRPVASTKDFGPTGKSSL</sequence>
<feature type="domain" description="Nudix hydrolase" evidence="5">
    <location>
        <begin position="116"/>
        <end position="270"/>
    </location>
</feature>
<keyword evidence="2" id="KW-0479">Metal-binding</keyword>
<gene>
    <name evidence="6" type="ORF">SEMRO_90_G047270.1</name>
</gene>
<dbReference type="PANTHER" id="PTHR42904">
    <property type="entry name" value="NUDIX HYDROLASE, NUDC SUBFAMILY"/>
    <property type="match status" value="1"/>
</dbReference>